<evidence type="ECO:0008006" key="2">
    <source>
        <dbReference type="Google" id="ProtNLM"/>
    </source>
</evidence>
<dbReference type="Gene3D" id="3.30.420.40">
    <property type="match status" value="1"/>
</dbReference>
<reference evidence="1" key="1">
    <citation type="submission" date="2018-05" db="EMBL/GenBank/DDBJ databases">
        <authorList>
            <person name="Lanie J.A."/>
            <person name="Ng W.-L."/>
            <person name="Kazmierczak K.M."/>
            <person name="Andrzejewski T.M."/>
            <person name="Davidsen T.M."/>
            <person name="Wayne K.J."/>
            <person name="Tettelin H."/>
            <person name="Glass J.I."/>
            <person name="Rusch D."/>
            <person name="Podicherti R."/>
            <person name="Tsui H.-C.T."/>
            <person name="Winkler M.E."/>
        </authorList>
    </citation>
    <scope>NUCLEOTIDE SEQUENCE</scope>
</reference>
<sequence length="42" mass="4661">MTDTILWGVTFGSHDAALAVFVNNELVFASDAERFSRKKNDS</sequence>
<organism evidence="1">
    <name type="scientific">marine metagenome</name>
    <dbReference type="NCBI Taxonomy" id="408172"/>
    <lineage>
        <taxon>unclassified sequences</taxon>
        <taxon>metagenomes</taxon>
        <taxon>ecological metagenomes</taxon>
    </lineage>
</organism>
<accession>A0A382Q9M4</accession>
<evidence type="ECO:0000313" key="1">
    <source>
        <dbReference type="EMBL" id="SVC81222.1"/>
    </source>
</evidence>
<feature type="non-terminal residue" evidence="1">
    <location>
        <position position="42"/>
    </location>
</feature>
<protein>
    <recommendedName>
        <fullName evidence="2">Carbamoyltransferase domain-containing protein</fullName>
    </recommendedName>
</protein>
<gene>
    <name evidence="1" type="ORF">METZ01_LOCUS334076</name>
</gene>
<dbReference type="AlphaFoldDB" id="A0A382Q9M4"/>
<proteinExistence type="predicted"/>
<dbReference type="EMBL" id="UINC01112347">
    <property type="protein sequence ID" value="SVC81222.1"/>
    <property type="molecule type" value="Genomic_DNA"/>
</dbReference>
<name>A0A382Q9M4_9ZZZZ</name>